<dbReference type="OrthoDB" id="7347703at2"/>
<name>A0A3S4GKH2_9HYPH</name>
<evidence type="ECO:0000313" key="1">
    <source>
        <dbReference type="EMBL" id="VDS06820.1"/>
    </source>
</evidence>
<dbReference type="Pfam" id="PF13671">
    <property type="entry name" value="AAA_33"/>
    <property type="match status" value="1"/>
</dbReference>
<protein>
    <recommendedName>
        <fullName evidence="3">Nucleoside kinase</fullName>
    </recommendedName>
</protein>
<dbReference type="InterPro" id="IPR027417">
    <property type="entry name" value="P-loop_NTPase"/>
</dbReference>
<evidence type="ECO:0000313" key="2">
    <source>
        <dbReference type="Proteomes" id="UP000268844"/>
    </source>
</evidence>
<sequence>MPRTYLIEGISGSGKTSVATALEARGFHVVHGDRVLAFQGDPETGAPLPPDRRSTDPAFINAHHIWDVARVKTIIADPTRPVTFFCGASRNRQHFAHLFDAIFVLEADWPTIEARLAARHDEWGSDPAERALVAELHASRVDLPANAIAIDATRPLDIVVDDILARCR</sequence>
<gene>
    <name evidence="1" type="ORF">DEVEQU_03985</name>
</gene>
<accession>A0A3S4GKH2</accession>
<dbReference type="EMBL" id="UZWD01000076">
    <property type="protein sequence ID" value="VDS06820.1"/>
    <property type="molecule type" value="Genomic_DNA"/>
</dbReference>
<keyword evidence="2" id="KW-1185">Reference proteome</keyword>
<proteinExistence type="predicted"/>
<organism evidence="1 2">
    <name type="scientific">Devosia equisanguinis</name>
    <dbReference type="NCBI Taxonomy" id="2490941"/>
    <lineage>
        <taxon>Bacteria</taxon>
        <taxon>Pseudomonadati</taxon>
        <taxon>Pseudomonadota</taxon>
        <taxon>Alphaproteobacteria</taxon>
        <taxon>Hyphomicrobiales</taxon>
        <taxon>Devosiaceae</taxon>
        <taxon>Devosia</taxon>
    </lineage>
</organism>
<dbReference type="RefSeq" id="WP_126152330.1">
    <property type="nucleotide sequence ID" value="NZ_JBHTMH010000001.1"/>
</dbReference>
<reference evidence="1 2" key="1">
    <citation type="submission" date="2018-12" db="EMBL/GenBank/DDBJ databases">
        <authorList>
            <person name="Criscuolo A."/>
        </authorList>
    </citation>
    <scope>NUCLEOTIDE SEQUENCE [LARGE SCALE GENOMIC DNA]</scope>
    <source>
        <strain evidence="1">ACIP1116281</strain>
    </source>
</reference>
<evidence type="ECO:0008006" key="3">
    <source>
        <dbReference type="Google" id="ProtNLM"/>
    </source>
</evidence>
<dbReference type="Proteomes" id="UP000268844">
    <property type="component" value="Unassembled WGS sequence"/>
</dbReference>
<dbReference type="SUPFAM" id="SSF52540">
    <property type="entry name" value="P-loop containing nucleoside triphosphate hydrolases"/>
    <property type="match status" value="1"/>
</dbReference>
<dbReference type="AlphaFoldDB" id="A0A3S4GKH2"/>
<dbReference type="Gene3D" id="3.40.50.300">
    <property type="entry name" value="P-loop containing nucleotide triphosphate hydrolases"/>
    <property type="match status" value="1"/>
</dbReference>